<keyword evidence="7" id="KW-0804">Transcription</keyword>
<proteinExistence type="inferred from homology"/>
<evidence type="ECO:0000313" key="12">
    <source>
        <dbReference type="Proteomes" id="UP001491310"/>
    </source>
</evidence>
<keyword evidence="5" id="KW-0156">Chromatin regulator</keyword>
<accession>A0ABR2YUC7</accession>
<feature type="domain" description="Polycomb protein VEFS-Box" evidence="9">
    <location>
        <begin position="543"/>
        <end position="662"/>
    </location>
</feature>
<name>A0ABR2YUC7_9CHLO</name>
<dbReference type="Pfam" id="PF09733">
    <property type="entry name" value="VEFS-Box"/>
    <property type="match status" value="1"/>
</dbReference>
<dbReference type="EMBL" id="JALJOT010000005">
    <property type="protein sequence ID" value="KAK9915282.1"/>
    <property type="molecule type" value="Genomic_DNA"/>
</dbReference>
<dbReference type="Pfam" id="PF23320">
    <property type="entry name" value="Zn_SUZ12"/>
    <property type="match status" value="1"/>
</dbReference>
<keyword evidence="6" id="KW-0805">Transcription regulation</keyword>
<feature type="region of interest" description="Disordered" evidence="8">
    <location>
        <begin position="76"/>
        <end position="110"/>
    </location>
</feature>
<dbReference type="Proteomes" id="UP001491310">
    <property type="component" value="Unassembled WGS sequence"/>
</dbReference>
<evidence type="ECO:0000256" key="5">
    <source>
        <dbReference type="ARBA" id="ARBA00022853"/>
    </source>
</evidence>
<sequence length="683" mass="75841">MPSLQLLITDRQIGSRSASKFCASACSETQQDTSGKESPSWRALRCTACNLRVTLKSQESKIKQLPCSYENVREEKLVRRRTGRPAEGEPPDGAAKMQADAEPSQQTGHKGREVVDAFKDYLIPGNLYNDLANRAKAKPCVLRRSFSYSQASAAAEGRSKKERHKSVLVTVGLQGKLQYEYQKPGPLGHMSPEYVSLIAVLCHQPIGENQDFMPCSAALMHVPVKGHAVSVPLRLPSDEMPASDFCVVIIVARECLDMKGIGIRHGSQLVPRLTGDRIFSLLKPRENVLYGCCSSLKQAKNEVALQAGTVRVHCAGTAANGCLPRETSAVTFVPCIPAGKPGILFQGRIRGADGINEPAACGTVYIRFFSRVNNKSYVVEIVTNFACPLCQLHNRNFLGLTQHLEASHDLFVYGHPDNVNALQVISVEPKDDIYSSTGHFQSLEANILKDPVNKEFSFFCAPSLRKNRVGQYSDSRKRALFPLPPFAAPPAKKARLTLLSSARNPDAAADLQDLHGYPAPVVRRRGRRAAAPAVPVLDPVEHYQRFYHARTAVQMKQQELVAIMADPKSAPDSDDEEDLEMWKDKSRRKLAPRNDLCQEEKAFMFNWNLHMRNHPVHADAQVPECCMNFSRINHGILSTNLAIRRVYTLHLVNLYEFGLLTPYHIDNCLKVVDDLIEETDPAN</sequence>
<keyword evidence="4" id="KW-0862">Zinc</keyword>
<comment type="similarity">
    <text evidence="1">Belongs to the VEFS (VRN2-EMF2-FIS2-SU(Z)12) family.</text>
</comment>
<keyword evidence="3" id="KW-0863">Zinc-finger</keyword>
<feature type="domain" description="Polycomb protein SUZ12-like zinc finger" evidence="10">
    <location>
        <begin position="369"/>
        <end position="417"/>
    </location>
</feature>
<evidence type="ECO:0008006" key="13">
    <source>
        <dbReference type="Google" id="ProtNLM"/>
    </source>
</evidence>
<dbReference type="InterPro" id="IPR057540">
    <property type="entry name" value="Znf_SUZ12"/>
</dbReference>
<dbReference type="PANTHER" id="PTHR22597:SF0">
    <property type="entry name" value="POLYCOMB PROTEIN SUZ12"/>
    <property type="match status" value="1"/>
</dbReference>
<dbReference type="PANTHER" id="PTHR22597">
    <property type="entry name" value="POLYCOMB GROUP PROTEIN"/>
    <property type="match status" value="1"/>
</dbReference>
<dbReference type="InterPro" id="IPR019135">
    <property type="entry name" value="Polycomb_protein_VEFS-Box"/>
</dbReference>
<evidence type="ECO:0000259" key="9">
    <source>
        <dbReference type="Pfam" id="PF09733"/>
    </source>
</evidence>
<evidence type="ECO:0000259" key="10">
    <source>
        <dbReference type="Pfam" id="PF23320"/>
    </source>
</evidence>
<comment type="caution">
    <text evidence="11">The sequence shown here is derived from an EMBL/GenBank/DDBJ whole genome shotgun (WGS) entry which is preliminary data.</text>
</comment>
<evidence type="ECO:0000256" key="8">
    <source>
        <dbReference type="SAM" id="MobiDB-lite"/>
    </source>
</evidence>
<organism evidence="11 12">
    <name type="scientific">Coccomyxa subellipsoidea</name>
    <dbReference type="NCBI Taxonomy" id="248742"/>
    <lineage>
        <taxon>Eukaryota</taxon>
        <taxon>Viridiplantae</taxon>
        <taxon>Chlorophyta</taxon>
        <taxon>core chlorophytes</taxon>
        <taxon>Trebouxiophyceae</taxon>
        <taxon>Trebouxiophyceae incertae sedis</taxon>
        <taxon>Coccomyxaceae</taxon>
        <taxon>Coccomyxa</taxon>
    </lineage>
</organism>
<reference evidence="11 12" key="1">
    <citation type="journal article" date="2024" name="Nat. Commun.">
        <title>Phylogenomics reveals the evolutionary origins of lichenization in chlorophyte algae.</title>
        <authorList>
            <person name="Puginier C."/>
            <person name="Libourel C."/>
            <person name="Otte J."/>
            <person name="Skaloud P."/>
            <person name="Haon M."/>
            <person name="Grisel S."/>
            <person name="Petersen M."/>
            <person name="Berrin J.G."/>
            <person name="Delaux P.M."/>
            <person name="Dal Grande F."/>
            <person name="Keller J."/>
        </authorList>
    </citation>
    <scope>NUCLEOTIDE SEQUENCE [LARGE SCALE GENOMIC DNA]</scope>
    <source>
        <strain evidence="11 12">SAG 216-7</strain>
    </source>
</reference>
<evidence type="ECO:0000256" key="6">
    <source>
        <dbReference type="ARBA" id="ARBA00023015"/>
    </source>
</evidence>
<evidence type="ECO:0000256" key="1">
    <source>
        <dbReference type="ARBA" id="ARBA00007416"/>
    </source>
</evidence>
<keyword evidence="2" id="KW-0479">Metal-binding</keyword>
<evidence type="ECO:0000256" key="4">
    <source>
        <dbReference type="ARBA" id="ARBA00022833"/>
    </source>
</evidence>
<evidence type="ECO:0000256" key="3">
    <source>
        <dbReference type="ARBA" id="ARBA00022771"/>
    </source>
</evidence>
<evidence type="ECO:0000256" key="7">
    <source>
        <dbReference type="ARBA" id="ARBA00023163"/>
    </source>
</evidence>
<evidence type="ECO:0000256" key="2">
    <source>
        <dbReference type="ARBA" id="ARBA00022723"/>
    </source>
</evidence>
<evidence type="ECO:0000313" key="11">
    <source>
        <dbReference type="EMBL" id="KAK9915282.1"/>
    </source>
</evidence>
<gene>
    <name evidence="11" type="ORF">WJX75_007086</name>
</gene>
<protein>
    <recommendedName>
        <fullName evidence="13">Polycomb protein VEFS-Box domain-containing protein</fullName>
    </recommendedName>
</protein>
<keyword evidence="12" id="KW-1185">Reference proteome</keyword>
<dbReference type="CDD" id="cd21553">
    <property type="entry name" value="VEFS-box_EMF2-like"/>
    <property type="match status" value="1"/>
</dbReference>